<sequence length="95" mass="10795">MPPALQVGAPADYTDQAIGSGTVKGRCRHCDDNVLDQRLNISFEVRSEWFHWIYVKNYSVNASVARIKPGSVHNEDDVLLYNKIKIRREENGSAY</sequence>
<dbReference type="AlphaFoldDB" id="A0A4C1WF78"/>
<gene>
    <name evidence="1" type="ORF">EVAR_81619_1</name>
</gene>
<evidence type="ECO:0000313" key="1">
    <source>
        <dbReference type="EMBL" id="GBP49059.1"/>
    </source>
</evidence>
<accession>A0A4C1WF78</accession>
<organism evidence="1 2">
    <name type="scientific">Eumeta variegata</name>
    <name type="common">Bagworm moth</name>
    <name type="synonym">Eumeta japonica</name>
    <dbReference type="NCBI Taxonomy" id="151549"/>
    <lineage>
        <taxon>Eukaryota</taxon>
        <taxon>Metazoa</taxon>
        <taxon>Ecdysozoa</taxon>
        <taxon>Arthropoda</taxon>
        <taxon>Hexapoda</taxon>
        <taxon>Insecta</taxon>
        <taxon>Pterygota</taxon>
        <taxon>Neoptera</taxon>
        <taxon>Endopterygota</taxon>
        <taxon>Lepidoptera</taxon>
        <taxon>Glossata</taxon>
        <taxon>Ditrysia</taxon>
        <taxon>Tineoidea</taxon>
        <taxon>Psychidae</taxon>
        <taxon>Oiketicinae</taxon>
        <taxon>Eumeta</taxon>
    </lineage>
</organism>
<reference evidence="1 2" key="1">
    <citation type="journal article" date="2019" name="Commun. Biol.">
        <title>The bagworm genome reveals a unique fibroin gene that provides high tensile strength.</title>
        <authorList>
            <person name="Kono N."/>
            <person name="Nakamura H."/>
            <person name="Ohtoshi R."/>
            <person name="Tomita M."/>
            <person name="Numata K."/>
            <person name="Arakawa K."/>
        </authorList>
    </citation>
    <scope>NUCLEOTIDE SEQUENCE [LARGE SCALE GENOMIC DNA]</scope>
</reference>
<dbReference type="Proteomes" id="UP000299102">
    <property type="component" value="Unassembled WGS sequence"/>
</dbReference>
<evidence type="ECO:0000313" key="2">
    <source>
        <dbReference type="Proteomes" id="UP000299102"/>
    </source>
</evidence>
<proteinExistence type="predicted"/>
<comment type="caution">
    <text evidence="1">The sequence shown here is derived from an EMBL/GenBank/DDBJ whole genome shotgun (WGS) entry which is preliminary data.</text>
</comment>
<name>A0A4C1WF78_EUMVA</name>
<dbReference type="EMBL" id="BGZK01000536">
    <property type="protein sequence ID" value="GBP49059.1"/>
    <property type="molecule type" value="Genomic_DNA"/>
</dbReference>
<keyword evidence="2" id="KW-1185">Reference proteome</keyword>
<protein>
    <submittedName>
        <fullName evidence="1">Uncharacterized protein</fullName>
    </submittedName>
</protein>